<evidence type="ECO:0000256" key="2">
    <source>
        <dbReference type="ARBA" id="ARBA00004906"/>
    </source>
</evidence>
<reference evidence="20 21" key="1">
    <citation type="journal article" date="2018" name="Mol. Biol. Evol.">
        <title>Broad Genomic Sampling Reveals a Smut Pathogenic Ancestry of the Fungal Clade Ustilaginomycotina.</title>
        <authorList>
            <person name="Kijpornyongpan T."/>
            <person name="Mondo S.J."/>
            <person name="Barry K."/>
            <person name="Sandor L."/>
            <person name="Lee J."/>
            <person name="Lipzen A."/>
            <person name="Pangilinan J."/>
            <person name="LaButti K."/>
            <person name="Hainaut M."/>
            <person name="Henrissat B."/>
            <person name="Grigoriev I.V."/>
            <person name="Spatafora J.W."/>
            <person name="Aime M.C."/>
        </authorList>
    </citation>
    <scope>NUCLEOTIDE SEQUENCE [LARGE SCALE GENOMIC DNA]</scope>
    <source>
        <strain evidence="20 21">MCA 4658</strain>
    </source>
</reference>
<evidence type="ECO:0000256" key="17">
    <source>
        <dbReference type="ARBA" id="ARBA00034523"/>
    </source>
</evidence>
<keyword evidence="11" id="KW-0653">Protein transport</keyword>
<evidence type="ECO:0000256" key="5">
    <source>
        <dbReference type="ARBA" id="ARBA00022679"/>
    </source>
</evidence>
<feature type="region of interest" description="Disordered" evidence="18">
    <location>
        <begin position="490"/>
        <end position="531"/>
    </location>
</feature>
<feature type="region of interest" description="Disordered" evidence="18">
    <location>
        <begin position="379"/>
        <end position="433"/>
    </location>
</feature>
<evidence type="ECO:0000256" key="8">
    <source>
        <dbReference type="ARBA" id="ARBA00022771"/>
    </source>
</evidence>
<dbReference type="GO" id="GO:0008270">
    <property type="term" value="F:zinc ion binding"/>
    <property type="evidence" value="ECO:0007669"/>
    <property type="project" value="UniProtKB-KW"/>
</dbReference>
<keyword evidence="5" id="KW-0808">Transferase</keyword>
<keyword evidence="14" id="KW-0576">Peroxisome</keyword>
<evidence type="ECO:0000256" key="13">
    <source>
        <dbReference type="ARBA" id="ARBA00023136"/>
    </source>
</evidence>
<dbReference type="GO" id="GO:0016562">
    <property type="term" value="P:protein import into peroxisome matrix, receptor recycling"/>
    <property type="evidence" value="ECO:0007669"/>
    <property type="project" value="UniProtKB-ARBA"/>
</dbReference>
<keyword evidence="4" id="KW-0813">Transport</keyword>
<keyword evidence="12" id="KW-1133">Transmembrane helix</keyword>
<evidence type="ECO:0000259" key="19">
    <source>
        <dbReference type="Pfam" id="PF04757"/>
    </source>
</evidence>
<feature type="compositionally biased region" description="Low complexity" evidence="18">
    <location>
        <begin position="492"/>
        <end position="524"/>
    </location>
</feature>
<evidence type="ECO:0000256" key="7">
    <source>
        <dbReference type="ARBA" id="ARBA00022723"/>
    </source>
</evidence>
<evidence type="ECO:0000313" key="20">
    <source>
        <dbReference type="EMBL" id="PWN41114.1"/>
    </source>
</evidence>
<dbReference type="Pfam" id="PF04757">
    <property type="entry name" value="Pex2_Pex12"/>
    <property type="match status" value="1"/>
</dbReference>
<dbReference type="GO" id="GO:0005778">
    <property type="term" value="C:peroxisomal membrane"/>
    <property type="evidence" value="ECO:0007669"/>
    <property type="project" value="UniProtKB-SubCell"/>
</dbReference>
<keyword evidence="21" id="KW-1185">Reference proteome</keyword>
<dbReference type="InParanoid" id="A0A316VV22"/>
<evidence type="ECO:0000256" key="12">
    <source>
        <dbReference type="ARBA" id="ARBA00022989"/>
    </source>
</evidence>
<evidence type="ECO:0000256" key="10">
    <source>
        <dbReference type="ARBA" id="ARBA00022833"/>
    </source>
</evidence>
<evidence type="ECO:0000256" key="6">
    <source>
        <dbReference type="ARBA" id="ARBA00022692"/>
    </source>
</evidence>
<dbReference type="Proteomes" id="UP000245783">
    <property type="component" value="Unassembled WGS sequence"/>
</dbReference>
<keyword evidence="13" id="KW-0472">Membrane</keyword>
<dbReference type="OrthoDB" id="1701437at2759"/>
<evidence type="ECO:0000256" key="1">
    <source>
        <dbReference type="ARBA" id="ARBA00004585"/>
    </source>
</evidence>
<evidence type="ECO:0000256" key="18">
    <source>
        <dbReference type="SAM" id="MobiDB-lite"/>
    </source>
</evidence>
<evidence type="ECO:0000256" key="11">
    <source>
        <dbReference type="ARBA" id="ARBA00022927"/>
    </source>
</evidence>
<gene>
    <name evidence="20" type="ORF">IE81DRAFT_315697</name>
</gene>
<dbReference type="EMBL" id="KZ819399">
    <property type="protein sequence ID" value="PWN41114.1"/>
    <property type="molecule type" value="Genomic_DNA"/>
</dbReference>
<dbReference type="STRING" id="1522189.A0A316VV22"/>
<dbReference type="GeneID" id="37034404"/>
<proteinExistence type="inferred from homology"/>
<evidence type="ECO:0000256" key="15">
    <source>
        <dbReference type="ARBA" id="ARBA00032511"/>
    </source>
</evidence>
<keyword evidence="6" id="KW-0812">Transmembrane</keyword>
<feature type="region of interest" description="Disordered" evidence="18">
    <location>
        <begin position="551"/>
        <end position="590"/>
    </location>
</feature>
<feature type="region of interest" description="Disordered" evidence="18">
    <location>
        <begin position="1"/>
        <end position="37"/>
    </location>
</feature>
<feature type="compositionally biased region" description="Low complexity" evidence="18">
    <location>
        <begin position="394"/>
        <end position="408"/>
    </location>
</feature>
<organism evidence="20 21">
    <name type="scientific">Ceraceosorus guamensis</name>
    <dbReference type="NCBI Taxonomy" id="1522189"/>
    <lineage>
        <taxon>Eukaryota</taxon>
        <taxon>Fungi</taxon>
        <taxon>Dikarya</taxon>
        <taxon>Basidiomycota</taxon>
        <taxon>Ustilaginomycotina</taxon>
        <taxon>Exobasidiomycetes</taxon>
        <taxon>Ceraceosorales</taxon>
        <taxon>Ceraceosoraceae</taxon>
        <taxon>Ceraceosorus</taxon>
    </lineage>
</organism>
<comment type="catalytic activity">
    <reaction evidence="16">
        <text>[E2 ubiquitin-conjugating enzyme]-S-ubiquitinyl-L-cysteine + [acceptor protein]-L-cysteine = [E2 ubiquitin-conjugating enzyme]-L-cysteine + [acceptor protein]-S-ubiquitinyl-L-cysteine.</text>
        <dbReference type="EC" id="2.3.2.36"/>
    </reaction>
</comment>
<evidence type="ECO:0000313" key="21">
    <source>
        <dbReference type="Proteomes" id="UP000245783"/>
    </source>
</evidence>
<keyword evidence="8" id="KW-0863">Zinc-finger</keyword>
<keyword evidence="9" id="KW-0833">Ubl conjugation pathway</keyword>
<comment type="pathway">
    <text evidence="2">Protein modification; protein ubiquitination.</text>
</comment>
<evidence type="ECO:0000256" key="3">
    <source>
        <dbReference type="ARBA" id="ARBA00008704"/>
    </source>
</evidence>
<evidence type="ECO:0000256" key="9">
    <source>
        <dbReference type="ARBA" id="ARBA00022786"/>
    </source>
</evidence>
<dbReference type="EC" id="2.3.2.36" evidence="17"/>
<keyword evidence="7" id="KW-0479">Metal-binding</keyword>
<feature type="compositionally biased region" description="Basic and acidic residues" evidence="18">
    <location>
        <begin position="553"/>
        <end position="566"/>
    </location>
</feature>
<dbReference type="PANTHER" id="PTHR48178">
    <property type="entry name" value="PEROXISOME BIOGENESIS FACTOR 2"/>
    <property type="match status" value="1"/>
</dbReference>
<dbReference type="GO" id="GO:0016567">
    <property type="term" value="P:protein ubiquitination"/>
    <property type="evidence" value="ECO:0007669"/>
    <property type="project" value="UniProtKB-ARBA"/>
</dbReference>
<evidence type="ECO:0000256" key="14">
    <source>
        <dbReference type="ARBA" id="ARBA00023140"/>
    </source>
</evidence>
<feature type="compositionally biased region" description="Acidic residues" evidence="18">
    <location>
        <begin position="578"/>
        <end position="590"/>
    </location>
</feature>
<sequence>MADDAGPRPIAARHATSSAGTGTGTGTGAEQGSSSSLEPFWSSALSRASPSITSLRHRLPTLPSPPLRIQRVSQLDAELLDSELTTMLLDPLMSSLSLIAPRLPDSLGPEIRATLELALWRFSILGQSATYGAMLQNLRYRNEWAHRARGLQSTARDAPLAMWQLLLHPILTIGVPYAHARLERDMTGRNFSERSSDDWRRKIWNGMDAWGRIHAALGLANFVIFLGDGKYRTLTDRLLGMRLVYAQRTMSRAISFEFLNRQLVWHAFTEFLLFILPLLKPRRLLKRLMRLPTHPWILRFWLLVLPRRVTSFFGLTQDAQTGKPILRLPASLTRSGSKSGKDQSKFASVPRHVCAICYEREEGRQGGIGGVGRDAIRAGIPSSDPLDPSANTLAPSRASSSNASASSSQVRPALPRSRSSNSTSTAALRADEPTVSSTGIAYSTCTAHTPYVVPCCGASYCYICIASVLLSEQAGEELEDSAEDAIGATTEARSSFSSSPLTPTSPRSPGSSSASGSRSPSFSQSGGGGAFGDSQAHAWSCLRCGEGIRSARRRDGREPVWREAKPSHPTRRSFSSSADDDDEEELDLLR</sequence>
<evidence type="ECO:0000256" key="16">
    <source>
        <dbReference type="ARBA" id="ARBA00034438"/>
    </source>
</evidence>
<keyword evidence="10" id="KW-0862">Zinc</keyword>
<dbReference type="PANTHER" id="PTHR48178:SF1">
    <property type="entry name" value="PEROXISOME BIOGENESIS FACTOR 2"/>
    <property type="match status" value="1"/>
</dbReference>
<protein>
    <recommendedName>
        <fullName evidence="17">RING-type E3 ubiquitin transferase (cysteine targeting)</fullName>
        <ecNumber evidence="17">2.3.2.36</ecNumber>
    </recommendedName>
    <alternativeName>
        <fullName evidence="15">Peroxin-2</fullName>
    </alternativeName>
</protein>
<dbReference type="RefSeq" id="XP_025368274.1">
    <property type="nucleotide sequence ID" value="XM_025512534.1"/>
</dbReference>
<comment type="similarity">
    <text evidence="3">Belongs to the pex2/pex10/pex12 family.</text>
</comment>
<evidence type="ECO:0000256" key="4">
    <source>
        <dbReference type="ARBA" id="ARBA00022448"/>
    </source>
</evidence>
<dbReference type="InterPro" id="IPR025654">
    <property type="entry name" value="PEX2/10"/>
</dbReference>
<feature type="compositionally biased region" description="Low complexity" evidence="18">
    <location>
        <begin position="416"/>
        <end position="428"/>
    </location>
</feature>
<accession>A0A316VV22</accession>
<comment type="subcellular location">
    <subcellularLocation>
        <location evidence="1">Peroxisome membrane</location>
        <topology evidence="1">Multi-pass membrane protein</topology>
    </subcellularLocation>
</comment>
<dbReference type="GO" id="GO:0061630">
    <property type="term" value="F:ubiquitin protein ligase activity"/>
    <property type="evidence" value="ECO:0007669"/>
    <property type="project" value="UniProtKB-EC"/>
</dbReference>
<name>A0A316VV22_9BASI</name>
<dbReference type="AlphaFoldDB" id="A0A316VV22"/>
<feature type="domain" description="Pex N-terminal" evidence="19">
    <location>
        <begin position="81"/>
        <end position="290"/>
    </location>
</feature>
<dbReference type="InterPro" id="IPR006845">
    <property type="entry name" value="Pex_N"/>
</dbReference>